<feature type="region of interest" description="Disordered" evidence="3">
    <location>
        <begin position="1"/>
        <end position="25"/>
    </location>
</feature>
<dbReference type="InterPro" id="IPR050595">
    <property type="entry name" value="Bact_response_regulator"/>
</dbReference>
<dbReference type="PANTHER" id="PTHR44591:SF21">
    <property type="entry name" value="TWO-COMPONENT RESPONSE REGULATOR"/>
    <property type="match status" value="1"/>
</dbReference>
<keyword evidence="6" id="KW-1185">Reference proteome</keyword>
<dbReference type="Gene3D" id="3.40.50.2300">
    <property type="match status" value="1"/>
</dbReference>
<comment type="caution">
    <text evidence="5">The sequence shown here is derived from an EMBL/GenBank/DDBJ whole genome shotgun (WGS) entry which is preliminary data.</text>
</comment>
<feature type="modified residue" description="4-aspartylphosphate" evidence="2">
    <location>
        <position position="156"/>
    </location>
</feature>
<proteinExistence type="predicted"/>
<gene>
    <name evidence="5" type="ORF">FHR98_001223</name>
</gene>
<accession>A0A839ST49</accession>
<name>A0A839ST49_9PROT</name>
<sequence length="224" mass="24257">MKESSAPVTAPEHQDEGSREELRKAHGKLRLAAKIAQRMESLQSSIIGVPAGRAKENTPKNVDGIREDAHQSAQILRRMMPVAADTTSNASSDDPDLSELCRGRRILLADDDPMVLSSARMALMDAGFSVVSCSSGEEAWKVFSKSPKSFDLLLSDISMPSLDGASLVQQARLLHPHLRVILMSGYFDERSAADLVRGGKGSFLAKPFGLSQLVDEVRARLLAS</sequence>
<evidence type="ECO:0000259" key="4">
    <source>
        <dbReference type="PROSITE" id="PS50110"/>
    </source>
</evidence>
<dbReference type="PANTHER" id="PTHR44591">
    <property type="entry name" value="STRESS RESPONSE REGULATOR PROTEIN 1"/>
    <property type="match status" value="1"/>
</dbReference>
<feature type="domain" description="Response regulatory" evidence="4">
    <location>
        <begin position="105"/>
        <end position="221"/>
    </location>
</feature>
<dbReference type="RefSeq" id="WP_183415766.1">
    <property type="nucleotide sequence ID" value="NZ_JACHXA010000003.1"/>
</dbReference>
<evidence type="ECO:0000313" key="5">
    <source>
        <dbReference type="EMBL" id="MBB3064944.1"/>
    </source>
</evidence>
<evidence type="ECO:0000256" key="3">
    <source>
        <dbReference type="SAM" id="MobiDB-lite"/>
    </source>
</evidence>
<dbReference type="SUPFAM" id="SSF52172">
    <property type="entry name" value="CheY-like"/>
    <property type="match status" value="1"/>
</dbReference>
<organism evidence="5 6">
    <name type="scientific">Limibacillus halophilus</name>
    <dbReference type="NCBI Taxonomy" id="1579333"/>
    <lineage>
        <taxon>Bacteria</taxon>
        <taxon>Pseudomonadati</taxon>
        <taxon>Pseudomonadota</taxon>
        <taxon>Alphaproteobacteria</taxon>
        <taxon>Rhodospirillales</taxon>
        <taxon>Rhodovibrionaceae</taxon>
        <taxon>Limibacillus</taxon>
    </lineage>
</organism>
<dbReference type="GO" id="GO:0000160">
    <property type="term" value="P:phosphorelay signal transduction system"/>
    <property type="evidence" value="ECO:0007669"/>
    <property type="project" value="InterPro"/>
</dbReference>
<dbReference type="SMART" id="SM00448">
    <property type="entry name" value="REC"/>
    <property type="match status" value="1"/>
</dbReference>
<dbReference type="InterPro" id="IPR011006">
    <property type="entry name" value="CheY-like_superfamily"/>
</dbReference>
<reference evidence="5 6" key="1">
    <citation type="submission" date="2020-08" db="EMBL/GenBank/DDBJ databases">
        <title>Genomic Encyclopedia of Type Strains, Phase III (KMG-III): the genomes of soil and plant-associated and newly described type strains.</title>
        <authorList>
            <person name="Whitman W."/>
        </authorList>
    </citation>
    <scope>NUCLEOTIDE SEQUENCE [LARGE SCALE GENOMIC DNA]</scope>
    <source>
        <strain evidence="5 6">CECT 8803</strain>
    </source>
</reference>
<dbReference type="PROSITE" id="PS50110">
    <property type="entry name" value="RESPONSE_REGULATORY"/>
    <property type="match status" value="1"/>
</dbReference>
<dbReference type="AlphaFoldDB" id="A0A839ST49"/>
<keyword evidence="1 2" id="KW-0597">Phosphoprotein</keyword>
<protein>
    <submittedName>
        <fullName evidence="5">CheY-like chemotaxis protein</fullName>
    </submittedName>
</protein>
<evidence type="ECO:0000256" key="2">
    <source>
        <dbReference type="PROSITE-ProRule" id="PRU00169"/>
    </source>
</evidence>
<feature type="compositionally biased region" description="Basic and acidic residues" evidence="3">
    <location>
        <begin position="12"/>
        <end position="24"/>
    </location>
</feature>
<dbReference type="InterPro" id="IPR001789">
    <property type="entry name" value="Sig_transdc_resp-reg_receiver"/>
</dbReference>
<dbReference type="Pfam" id="PF00072">
    <property type="entry name" value="Response_reg"/>
    <property type="match status" value="1"/>
</dbReference>
<evidence type="ECO:0000313" key="6">
    <source>
        <dbReference type="Proteomes" id="UP000581135"/>
    </source>
</evidence>
<dbReference type="EMBL" id="JACHXA010000003">
    <property type="protein sequence ID" value="MBB3064944.1"/>
    <property type="molecule type" value="Genomic_DNA"/>
</dbReference>
<evidence type="ECO:0000256" key="1">
    <source>
        <dbReference type="ARBA" id="ARBA00022553"/>
    </source>
</evidence>
<dbReference type="Proteomes" id="UP000581135">
    <property type="component" value="Unassembled WGS sequence"/>
</dbReference>